<protein>
    <submittedName>
        <fullName evidence="2">Uncharacterized protein</fullName>
    </submittedName>
</protein>
<evidence type="ECO:0000313" key="3">
    <source>
        <dbReference type="Proteomes" id="UP000053144"/>
    </source>
</evidence>
<reference evidence="3" key="1">
    <citation type="journal article" date="2015" name="Proc. Natl. Acad. Sci. U.S.A.">
        <title>Genome sequencing of adzuki bean (Vigna angularis) provides insight into high starch and low fat accumulation and domestication.</title>
        <authorList>
            <person name="Yang K."/>
            <person name="Tian Z."/>
            <person name="Chen C."/>
            <person name="Luo L."/>
            <person name="Zhao B."/>
            <person name="Wang Z."/>
            <person name="Yu L."/>
            <person name="Li Y."/>
            <person name="Sun Y."/>
            <person name="Li W."/>
            <person name="Chen Y."/>
            <person name="Li Y."/>
            <person name="Zhang Y."/>
            <person name="Ai D."/>
            <person name="Zhao J."/>
            <person name="Shang C."/>
            <person name="Ma Y."/>
            <person name="Wu B."/>
            <person name="Wang M."/>
            <person name="Gao L."/>
            <person name="Sun D."/>
            <person name="Zhang P."/>
            <person name="Guo F."/>
            <person name="Wang W."/>
            <person name="Li Y."/>
            <person name="Wang J."/>
            <person name="Varshney R.K."/>
            <person name="Wang J."/>
            <person name="Ling H.Q."/>
            <person name="Wan P."/>
        </authorList>
    </citation>
    <scope>NUCLEOTIDE SEQUENCE</scope>
    <source>
        <strain evidence="3">cv. Jingnong 6</strain>
    </source>
</reference>
<dbReference type="Proteomes" id="UP000053144">
    <property type="component" value="Chromosome 5"/>
</dbReference>
<proteinExistence type="predicted"/>
<evidence type="ECO:0000313" key="2">
    <source>
        <dbReference type="EMBL" id="KOM43163.1"/>
    </source>
</evidence>
<dbReference type="EMBL" id="CM003375">
    <property type="protein sequence ID" value="KOM43163.1"/>
    <property type="molecule type" value="Genomic_DNA"/>
</dbReference>
<accession>A0A0L9UK65</accession>
<feature type="compositionally biased region" description="Basic residues" evidence="1">
    <location>
        <begin position="287"/>
        <end position="300"/>
    </location>
</feature>
<feature type="region of interest" description="Disordered" evidence="1">
    <location>
        <begin position="178"/>
        <end position="212"/>
    </location>
</feature>
<sequence>MSPVIFYVEYLRIRRLKGDVKGQLPEHGEDGEDDIIGGGVGDGKDDIIGGGVGDGEDDIIGGGVDGGVGDVQDEFDVSSWVGSDEDASVNEDDLEDVILEGDDLEDVILEGDEEPEQEESEGSLFAEVAVKEEDGPACEESRLGRSKQRGEHPVDLHVAAAMEFLQPRTLREELKTHVNGSKELEGEKGELTGKPPPRSNRERRAAAKEAFQQPPRYVLAYSMSNHREEVSKLGCTGSSNCTRSWPVWCMRESEKPWRGVADRENSAGKEAGQRAKDRELCTDSRGWNRRGRTRLRNTAR</sequence>
<feature type="compositionally biased region" description="Basic and acidic residues" evidence="1">
    <location>
        <begin position="178"/>
        <end position="191"/>
    </location>
</feature>
<feature type="region of interest" description="Disordered" evidence="1">
    <location>
        <begin position="256"/>
        <end position="300"/>
    </location>
</feature>
<evidence type="ECO:0000256" key="1">
    <source>
        <dbReference type="SAM" id="MobiDB-lite"/>
    </source>
</evidence>
<name>A0A0L9UK65_PHAAN</name>
<feature type="region of interest" description="Disordered" evidence="1">
    <location>
        <begin position="24"/>
        <end position="43"/>
    </location>
</feature>
<feature type="compositionally biased region" description="Basic and acidic residues" evidence="1">
    <location>
        <begin position="256"/>
        <end position="282"/>
    </location>
</feature>
<dbReference type="Gramene" id="KOM43163">
    <property type="protein sequence ID" value="KOM43163"/>
    <property type="gene ID" value="LR48_Vigan05g076700"/>
</dbReference>
<dbReference type="AlphaFoldDB" id="A0A0L9UK65"/>
<gene>
    <name evidence="2" type="ORF">LR48_Vigan05g076700</name>
</gene>
<organism evidence="2 3">
    <name type="scientific">Phaseolus angularis</name>
    <name type="common">Azuki bean</name>
    <name type="synonym">Vigna angularis</name>
    <dbReference type="NCBI Taxonomy" id="3914"/>
    <lineage>
        <taxon>Eukaryota</taxon>
        <taxon>Viridiplantae</taxon>
        <taxon>Streptophyta</taxon>
        <taxon>Embryophyta</taxon>
        <taxon>Tracheophyta</taxon>
        <taxon>Spermatophyta</taxon>
        <taxon>Magnoliopsida</taxon>
        <taxon>eudicotyledons</taxon>
        <taxon>Gunneridae</taxon>
        <taxon>Pentapetalae</taxon>
        <taxon>rosids</taxon>
        <taxon>fabids</taxon>
        <taxon>Fabales</taxon>
        <taxon>Fabaceae</taxon>
        <taxon>Papilionoideae</taxon>
        <taxon>50 kb inversion clade</taxon>
        <taxon>NPAAA clade</taxon>
        <taxon>indigoferoid/millettioid clade</taxon>
        <taxon>Phaseoleae</taxon>
        <taxon>Vigna</taxon>
    </lineage>
</organism>